<gene>
    <name evidence="1" type="ORF">Q764_14070</name>
</gene>
<sequence length="93" mass="11347">MRDYGMLLEKTIEEYWGQPKTPIYFANLYGDKFEMRAILFSLVTFEVNYKPSEYTEEELRILKEYEQKCWNENQTHNDNISILEFLAKHRKLI</sequence>
<dbReference type="Proteomes" id="UP000030121">
    <property type="component" value="Unassembled WGS sequence"/>
</dbReference>
<proteinExistence type="predicted"/>
<reference evidence="1 2" key="1">
    <citation type="submission" date="2013-09" db="EMBL/GenBank/DDBJ databases">
        <authorList>
            <person name="Zeng Z."/>
            <person name="Chen C."/>
        </authorList>
    </citation>
    <scope>NUCLEOTIDE SEQUENCE [LARGE SCALE GENOMIC DNA]</scope>
    <source>
        <strain evidence="1 2">GH29-5</strain>
    </source>
</reference>
<dbReference type="AlphaFoldDB" id="A0A0A2M1V8"/>
<name>A0A0A2M1V8_9FLAO</name>
<protein>
    <submittedName>
        <fullName evidence="1">Uncharacterized protein</fullName>
    </submittedName>
</protein>
<keyword evidence="2" id="KW-1185">Reference proteome</keyword>
<dbReference type="OrthoDB" id="1367556at2"/>
<dbReference type="eggNOG" id="ENOG502ZY6B">
    <property type="taxonomic scope" value="Bacteria"/>
</dbReference>
<comment type="caution">
    <text evidence="1">The sequence shown here is derived from an EMBL/GenBank/DDBJ whole genome shotgun (WGS) entry which is preliminary data.</text>
</comment>
<evidence type="ECO:0000313" key="2">
    <source>
        <dbReference type="Proteomes" id="UP000030121"/>
    </source>
</evidence>
<dbReference type="STRING" id="1121899.GCA_000430025_02719"/>
<evidence type="ECO:0000313" key="1">
    <source>
        <dbReference type="EMBL" id="KGO85463.1"/>
    </source>
</evidence>
<dbReference type="EMBL" id="JRLW01000045">
    <property type="protein sequence ID" value="KGO85463.1"/>
    <property type="molecule type" value="Genomic_DNA"/>
</dbReference>
<accession>A0A0A2M1V8</accession>
<dbReference type="RefSeq" id="WP_026981006.1">
    <property type="nucleotide sequence ID" value="NZ_AUCZ01000034.1"/>
</dbReference>
<organism evidence="1 2">
    <name type="scientific">Flavobacterium suncheonense GH29-5 = DSM 17707</name>
    <dbReference type="NCBI Taxonomy" id="1121899"/>
    <lineage>
        <taxon>Bacteria</taxon>
        <taxon>Pseudomonadati</taxon>
        <taxon>Bacteroidota</taxon>
        <taxon>Flavobacteriia</taxon>
        <taxon>Flavobacteriales</taxon>
        <taxon>Flavobacteriaceae</taxon>
        <taxon>Flavobacterium</taxon>
    </lineage>
</organism>